<protein>
    <submittedName>
        <fullName evidence="2">Uncharacterized protein</fullName>
    </submittedName>
</protein>
<dbReference type="RefSeq" id="WP_179695196.1">
    <property type="nucleotide sequence ID" value="NZ_JACCAT010000001.1"/>
</dbReference>
<comment type="caution">
    <text evidence="2">The sequence shown here is derived from an EMBL/GenBank/DDBJ whole genome shotgun (WGS) entry which is preliminary data.</text>
</comment>
<evidence type="ECO:0000256" key="1">
    <source>
        <dbReference type="SAM" id="MobiDB-lite"/>
    </source>
</evidence>
<evidence type="ECO:0000313" key="3">
    <source>
        <dbReference type="Proteomes" id="UP000553035"/>
    </source>
</evidence>
<proteinExistence type="predicted"/>
<dbReference type="EMBL" id="JACCAT010000001">
    <property type="protein sequence ID" value="NYH12169.1"/>
    <property type="molecule type" value="Genomic_DNA"/>
</dbReference>
<sequence>MAKLVLVADHTNTVQLYADATLIGDAAGIQDLYIERLHFEINGKTVSFSVDSGVATRLVLPAKLLKKDEMTGEYYLASRKDLITLSQDELSALRERVRQRLAQPFVLLMSDSTEHFFGVRACGTAAITASCFISPAILDGLEGIELDDWILKLTAVGQLNFTYALKDYKVPPELAGRLNLNIVVRRRKLADIASAVMAAFDVDIPAFAGFDLKLHAIALPNLSFDGLRFEVPKDWFPSLLDLAFPSFGQETQFAITAAPKFDIAVSDGQIRITTANPGAGEFQSRKADGTVEKMLGVADLTLLLENGRLDFTGTIEPFTSSYARDDVTIDKSWLPFLLHVEKLAVTTEIAAIDLANAKSPAVKINYQLGGLKIVSRIEPDLFITLDLNFETSSSEGMLATRMTTLEVVAPYPVELIKKGSAYFANAVGELVRLVGPVALPSVGAPGTDPLKRLLTHLGRMLGSAITWLARQAGAAAGMLAGLLESVAKALGSLIEILVKKGEQAFSHVIIEVRLDPKTYQLRQIILQPTGWKAVDDTLNLSALDFDLRVCASLEPSLVIDFGTDQWFGLVVQPKVGAEITLGTDLWLNRETGPGQPVSTVDTSQRAAKERLIQIRAKPGVYNPAGGAKAHELVVIAIQRGNLRLFQKIQSLVQRAAPTEIQLPIGANAPVISLSQSGTLVEATIGTDASSDLIVEYSADVAKLKEQVLALMPKADTTTAPTSGGGVLDELKQKIEIIDVTHGFNGRNLEIVFSIKIHLDTHFAPVTQLIVLVDLSDLAVKLTGGDRIAIRGKGKKSYTPFGVELQIRPQNVGLPDNKDYEQFYLDLAHGGESMGLGSEAVAELSYGSVSSSGKGLQFRVPMFRVGRGGIDLEAHIKPDPVTLGGVDVPFKFDAGHIAISGSRFSGGSLTGSGQLPQSLIGEAKASIALTLAGRDNSIVVEAATARIDKSGDPIRCTATRFDLKITELGFDFVREGGSYHFFFQVTGSASFNPGKGEFTNGLLKHFGGVEIKLDKAPVAADPRVLMRAMSFKVKVDPVKTIKAFDIFSFELRSFGYHPASPAFDGDPAISIGGQIKFMKSGDKNTVRMDFHDLWCSFGDGKPRFRCDGLTVGLALGGVKVEGTAITVDGGLPSLYKPDVLPANVTAHGFLASGKIEFPGWSPMTAAMGFLELRDKNDKGSAPRHAFFIYGQLEKQTEPIDTPVGRIYLREYGFGFGYRYTLAGIARAETAKSPNELIQILDEVSRFQGSLDRFEAWQPTYDNADLTFALRGMFSMAAASERGSYNADKEKDLPNPLLLDIVAALRTDLTFLINVRAWIAVNYHDWTTAGPGDVWRTNPTMRGYLYFSVPRKEFLGRFIANKAGHIGVHPQLPSQLVDAIRGTDFSATLYIRPGLFHFELGWPYELGIELGKPTDNFYMKINGGLIHRMEDYSVLFGMAFRAVGRVHLEGRVGSDSFGAAAVAHADFAIEAKILSFMSLRSPAESMFYGELRIDVTIQVSVEVWLSFKVFGHRIHLSTGFALYLAVSIALEAVLSAKGGLGGRAHASVGIRAFGRSASIGIGFSFNNGLLAEARARVARYSAMGLSAPVPERSQDGSRVENNPPPPPPRSEVAAIGDQVVDDNATALPDTEAANDTEELFGRPIVQTEFWAMLFPTAPPAGLTGDWYVMQIVPRDHTPVDGHDHQSMNWSAAPASFYTSPRDTGRTVAHLVKCSRKIEGSGAIIVSALWEDYGNTLDLAPPKRWDEGHSVNLGGVVQKAGPGQGSDDVTIHTLLMGLFLEWEKDDTQVRSYGEPRPRLVTPGLDELNTDREASARQLARSGRTRANLQALAKREAEIEESRSAVLAAVVDSAARLAQQGVAGGVWPKRHAEIDARDFGLTFLLNREAIDQLFLDLGEQVPRIGRFTVTKSDVAGAGSVLLFNPPERMFREAQPAFAPTHKIEPQGIKLDWDLEPSWGNSQGIYHDPEFHLKHYRIVRTIEGIGERRFRAEFMVKAAAPVTITEDTVNPDAICATYTRPPFQFVDDLRKQGSAWNERGEEDIPQAIRDVLLGQGSYEKWKNEVEADDLASVRINYQIVAVDIAGTCDFGRSYSVTGFKMAKWRPLSPREVTLQLMYSRLPEFPAQPQMPQLRLLIRPGIVTRDDVEEIQWPEENQVFQLRILSEPARATGAYGTDAIDATGRRLDERAIDNLQGDDVADFLIIIKMKLPDTDTGAGQLVSEYVPEGEDPGKHPPHRYRLEIHKISGSRMVLAGMEDIANVLGADLAQVGLTHRLFLRRLDFVRTSSSKLPSLALLDEKVHGEWRTVNANIVVADLEKTHISAMVEEFEQPVDVAFRALSRNDMVSGESGRLHIIQPGSGTDLSMLVRAEVDKDIDPFETVRDRPRRTASRLTWKARPEHLQLSPTAVKNPVSNLYRCIGGFDLHRIDIDGVPKGADLANFASPLGRVTLLPPSLAGLEQEGFGDFSNLESAYPSDTLRQLKAPSASGASGVRQAAWFSLAESTALFPRPAIRRSLMADPDEDMLAALFAGGTPTVIRVSIPAWNLKNADPLSAWDIRRVENPAGSLQAVVGDSAALAPEKQDGAKAAYFAFDGSQPGRITVALVRDLLQSLCLVPNETYFLEAYSQEDVVLQQRIDDPHYLAAVNVKVEALYLPGRKVSSQVLAVTAVQEVLVDLVPALHPVLTDTLALLAYAPLTENGAGSPGQVYRRYSLVPDAAPETTARTFGDWLDESPPERDPHGWGALRTLGLAYGFRLYDPEAGEYVKGQDLLTAVNDAMERALARYCDLDEDGLPRRYNGQAFADLLTRPWGNAKLFWFDGGYRNLNRAEGRDLIDKELLAVMQIALRPAPDRLGMSVGQEGDGPHVHYFELLLCDDKVLAEIANWVVALKAPTSNEAPQMRFDVLASTESLVASHPQRLSAATPYQLRARPVKGERIAVVRATRIGQGSGTPLALAESALELRQIEMRLTAGSDKAVEVATSRSFCLQELTLGVLNLKDGEVAVTDPAFGKFDALSGEDWADALFRPVGGKETYTVAPVTAYKSLSFYAGLRFSRLTVRQGAVVQEDNANVESADARQERAEVAASLVRFWLRFIEHCAPATASESRIYFSLGTVADPGQWRCAPDREGNISVLIPDMSRRGARRKFAVRPVGRYESWVKAANNSLEREATLAGALQPDSTEQFFDLTLPRTEPLEKPVVLSAMRHLSENGEASGRLELVVAHGLDMVLGQANQRNDAQLAPLDLSVGYWREFAHRDWLRALTALARDTGVTFDALAPFGSIAPQVPEHILPPLSTDKAASRLVELRERVPDAWLGATMVTAVPPPYFFRVHALLHFSAGIVLSEQTGTTFEEGASTLSFAHAEGGYKARRKAAAPFYEVRREGDNEDLMLLLDLPAVRFIDCMPVDEAQMWFGENGEHWKFIRSVVHVPEPGVSYRIAVETALETRPDGQRIYEPLARQTEVDLLPAPTPAPAATQAGAPPVTHQGLYLAHRSGSRLHLSPNGGNAEPLRIDPVPLPNSDALEWRIQLPLYVDAQALPRPLSAPLNTQWSDALETALAAMPVPALLARAIDGLRKVTLTKAAPVDDWSTVWNQVVALLRVNDAVERAPEALDTLLSWAVQPEPGAVLRLALPIYLIDSVKPALIALCGAEQEIDWGVGIQSVVLRRAPTDKELALIDKQSGELGEWLYGLAKQQLFGDGRRLVFSAMKGTLSPIMSDIGRKQLP</sequence>
<reference evidence="2 3" key="1">
    <citation type="submission" date="2020-07" db="EMBL/GenBank/DDBJ databases">
        <title>Exploring microbial biodiversity for novel pathways involved in the catabolism of aromatic compounds derived from lignin.</title>
        <authorList>
            <person name="Elkins J."/>
        </authorList>
    </citation>
    <scope>NUCLEOTIDE SEQUENCE [LARGE SCALE GENOMIC DNA]</scope>
    <source>
        <strain evidence="2 3">VanB</strain>
    </source>
</reference>
<gene>
    <name evidence="2" type="ORF">GGI52_005212</name>
</gene>
<organism evidence="2 3">
    <name type="scientific">Pseudomonas moraviensis</name>
    <dbReference type="NCBI Taxonomy" id="321662"/>
    <lineage>
        <taxon>Bacteria</taxon>
        <taxon>Pseudomonadati</taxon>
        <taxon>Pseudomonadota</taxon>
        <taxon>Gammaproteobacteria</taxon>
        <taxon>Pseudomonadales</taxon>
        <taxon>Pseudomonadaceae</taxon>
        <taxon>Pseudomonas</taxon>
    </lineage>
</organism>
<name>A0A7Z0AWB7_9PSED</name>
<accession>A0A7Z0AWB7</accession>
<evidence type="ECO:0000313" key="2">
    <source>
        <dbReference type="EMBL" id="NYH12169.1"/>
    </source>
</evidence>
<dbReference type="Proteomes" id="UP000553035">
    <property type="component" value="Unassembled WGS sequence"/>
</dbReference>
<feature type="region of interest" description="Disordered" evidence="1">
    <location>
        <begin position="1586"/>
        <end position="1608"/>
    </location>
</feature>